<feature type="compositionally biased region" description="Polar residues" evidence="1">
    <location>
        <begin position="1118"/>
        <end position="1134"/>
    </location>
</feature>
<reference evidence="2" key="2">
    <citation type="journal article" date="2023" name="BMC Genomics">
        <title>Pest status, molecular evolution, and epigenetic factors derived from the genome assembly of Frankliniella fusca, a thysanopteran phytovirus vector.</title>
        <authorList>
            <person name="Catto M.A."/>
            <person name="Labadie P.E."/>
            <person name="Jacobson A.L."/>
            <person name="Kennedy G.G."/>
            <person name="Srinivasan R."/>
            <person name="Hunt B.G."/>
        </authorList>
    </citation>
    <scope>NUCLEOTIDE SEQUENCE</scope>
    <source>
        <strain evidence="2">PL_HMW_Pooled</strain>
    </source>
</reference>
<feature type="compositionally biased region" description="Basic and acidic residues" evidence="1">
    <location>
        <begin position="1655"/>
        <end position="1672"/>
    </location>
</feature>
<keyword evidence="3" id="KW-1185">Reference proteome</keyword>
<sequence>MCVKIGKMVVTKPQKLARSSAVNSKCTKVHRKSGLKKILLKAAARNMIVIPDKQSNGLRKKVVCVKKRCHIARKRKQRLPSCTAEVSKDRVSSWLKNQVVENPQDQPSEPVSFVDGDIQGSDLKIKTPSKEDSENNVISQSISPSKVALQNSPVNLLKDSVHNGDVSSHAEESAPKSSAENIAHQSEYRGNGTISTNNFENSMPTTLECDQSSLVTENLSKQNQKEKKVRLISRGPLCAAKSLKAKVGSRRQAFQRYYLKNTQGGFHLALKNFRRAKEYKAGIELPTTTSVSRTNSKVPMKISVKTRRDPPPSCITPSLTPDHDRSFSQFIVQSKGPPAKSVVSCELPFDSSVDSGLSVDERTNPEAFTRNQIKNQAREKRDVCYVFALLDRERSETVFKCSPHLRSSEILDQLASVIHTITLDDDVMTSNNKWQKPSTNLDSPLTVKKCVDRSTSPISHSEVHIQERPASDDAHSEESSSVWEMPPSEAESSPSHLSSVKFGAEGCEKTSVTPAIKVMIVKALMTLTSQLKNPTDLSVKVLKWTSTAIKGDIDTNMCQDSFEGFLCHCHDKISIILQSCHVLDSKFIINIDEAELKNMWLLHDALCCMLQAYRYVQDLSSSPSSTLRQHLLSLMTTCAKTILPNEKISVPVWISLMAMIQGINEKLCHKDVLSKACQCDQHFISLCKHRFCRVCDLNCLYEDLCTDTEKGALSSTKKEKSDPKTSPSTVVEQLFPRFSSFLYRIENISEEEFKTAYSKHLVMKFACNSQSGLLPCREHLSEITCTCFSSSLGSGSHAEVDEAAITVGEILNQEKSGSSSSPDSGFHNLKQTGLDVDTCITTDSLDDNEIQMSDGSVGCNNLASAGSAVDVEKCQSDQESLADSTTSCDIVSVEGSTKSSDDYTLQLEASPADTAFDSSNVRVSNNAIPQSSELNQAHSSRNECSESVKVIEHNIDEAMEEKHSKNPDIDYSPLNFQLAQSSIENAYQSFDSHTSSHSRDAFNSKQSISSSIMVKCNQYFRSKSKMPVEEITLDSENSSDISAFVRENNIEETSVCESNQGSETSRLCNRGSFSDSSSVEIQKNFHLKSSCGHKVSEGSDAISLQSYLSSDSLEVLSQNEQLANNPEVSSSSIDHQVPKMKNEVDVRFSTKEKHKKLLSPPPGLIDQSGSNTKGHQKKLVSPPLCRIDESSESETSGSSDFTPKLKDEIKSLKNCTVEVQPLTKDEVHRTRSGRVSISKQKVLLSSDGTGIGQKSGNCHSGQYQNVSSKEINSLKVAGKKSRRDVSTKEEGFSQSKEVGQIEQEAGNKINHCCQTQKSVPNHIIQHNPKNQDKTSVKRTQKISSKEAKVSQESEQAGDKKDQSHPSSTTNCDIQHQNLNLQDDLVKVNNSNGNRHVRGKHLSLSRRKSKVEDVGPAQSIHNIQSRRSARVASSNPVQSQDAENQVLPSSKSKQEPLKTCASEDFVSSKCNADEIKGRSSSNCKNNSKLNDERNSESLCEVNEKQEKCSKCYDVKNEKACGLVSILKMGCAKHSESDYQRKRDILETQPGFSANCNKKVRFSSPDNCYHFIEARKELKRSARLFCPDKVTRNEVAGETSCAPDHSNSNGITVKTSAEPNNLMSLETKPVRKRQSKRTTKSEKEVVALEKGVALEEKSKDEEALLRKEAADSETKGFSAADILKNKTTPIESSVAELPIKNQKGNVKTNLSEQIPVSKAVEEHKEKSNKRKRPKKTEGEEIPINPSPSNEVIAKAPEVVERSCKVKKHKKEKSVAGTKTEKCQPNDEDNAWKKYLAELKERLQET</sequence>
<feature type="region of interest" description="Disordered" evidence="1">
    <location>
        <begin position="100"/>
        <end position="144"/>
    </location>
</feature>
<feature type="compositionally biased region" description="Basic residues" evidence="1">
    <location>
        <begin position="1394"/>
        <end position="1408"/>
    </location>
</feature>
<proteinExistence type="predicted"/>
<feature type="compositionally biased region" description="Basic and acidic residues" evidence="1">
    <location>
        <begin position="1343"/>
        <end position="1363"/>
    </location>
</feature>
<reference evidence="2" key="1">
    <citation type="submission" date="2021-07" db="EMBL/GenBank/DDBJ databases">
        <authorList>
            <person name="Catto M.A."/>
            <person name="Jacobson A."/>
            <person name="Kennedy G."/>
            <person name="Labadie P."/>
            <person name="Hunt B.G."/>
            <person name="Srinivasan R."/>
        </authorList>
    </citation>
    <scope>NUCLEOTIDE SEQUENCE</scope>
    <source>
        <strain evidence="2">PL_HMW_Pooled</strain>
        <tissue evidence="2">Head</tissue>
    </source>
</reference>
<feature type="compositionally biased region" description="Polar residues" evidence="1">
    <location>
        <begin position="135"/>
        <end position="144"/>
    </location>
</feature>
<feature type="region of interest" description="Disordered" evidence="1">
    <location>
        <begin position="1319"/>
        <end position="1372"/>
    </location>
</feature>
<dbReference type="Proteomes" id="UP001219518">
    <property type="component" value="Unassembled WGS sequence"/>
</dbReference>
<feature type="region of interest" description="Disordered" evidence="1">
    <location>
        <begin position="1704"/>
        <end position="1753"/>
    </location>
</feature>
<feature type="region of interest" description="Disordered" evidence="1">
    <location>
        <begin position="1765"/>
        <end position="1786"/>
    </location>
</feature>
<feature type="region of interest" description="Disordered" evidence="1">
    <location>
        <begin position="1595"/>
        <end position="1620"/>
    </location>
</feature>
<feature type="compositionally biased region" description="Basic and acidic residues" evidence="1">
    <location>
        <begin position="461"/>
        <end position="478"/>
    </location>
</feature>
<accession>A0AAE1GY40</accession>
<feature type="region of interest" description="Disordered" evidence="1">
    <location>
        <begin position="1655"/>
        <end position="1676"/>
    </location>
</feature>
<protein>
    <submittedName>
        <fullName evidence="2">Ribonuclease H2 subunit B</fullName>
    </submittedName>
</protein>
<feature type="compositionally biased region" description="Polar residues" evidence="1">
    <location>
        <begin position="192"/>
        <end position="205"/>
    </location>
</feature>
<feature type="region of interest" description="Disordered" evidence="1">
    <location>
        <begin position="457"/>
        <end position="497"/>
    </location>
</feature>
<feature type="compositionally biased region" description="Polar residues" evidence="1">
    <location>
        <begin position="1418"/>
        <end position="1450"/>
    </location>
</feature>
<feature type="region of interest" description="Disordered" evidence="1">
    <location>
        <begin position="158"/>
        <end position="205"/>
    </location>
</feature>
<evidence type="ECO:0000256" key="1">
    <source>
        <dbReference type="SAM" id="MobiDB-lite"/>
    </source>
</evidence>
<feature type="compositionally biased region" description="Basic and acidic residues" evidence="1">
    <location>
        <begin position="123"/>
        <end position="133"/>
    </location>
</feature>
<feature type="compositionally biased region" description="Polar residues" evidence="1">
    <location>
        <begin position="175"/>
        <end position="184"/>
    </location>
</feature>
<organism evidence="2 3">
    <name type="scientific">Frankliniella fusca</name>
    <dbReference type="NCBI Taxonomy" id="407009"/>
    <lineage>
        <taxon>Eukaryota</taxon>
        <taxon>Metazoa</taxon>
        <taxon>Ecdysozoa</taxon>
        <taxon>Arthropoda</taxon>
        <taxon>Hexapoda</taxon>
        <taxon>Insecta</taxon>
        <taxon>Pterygota</taxon>
        <taxon>Neoptera</taxon>
        <taxon>Paraneoptera</taxon>
        <taxon>Thysanoptera</taxon>
        <taxon>Terebrantia</taxon>
        <taxon>Thripoidea</taxon>
        <taxon>Thripidae</taxon>
        <taxon>Frankliniella</taxon>
    </lineage>
</organism>
<feature type="compositionally biased region" description="Low complexity" evidence="1">
    <location>
        <begin position="479"/>
        <end position="497"/>
    </location>
</feature>
<name>A0AAE1GY40_9NEOP</name>
<feature type="compositionally biased region" description="Polar residues" evidence="1">
    <location>
        <begin position="100"/>
        <end position="109"/>
    </location>
</feature>
<comment type="caution">
    <text evidence="2">The sequence shown here is derived from an EMBL/GenBank/DDBJ whole genome shotgun (WGS) entry which is preliminary data.</text>
</comment>
<dbReference type="EMBL" id="JAHWGI010000219">
    <property type="protein sequence ID" value="KAK3910988.1"/>
    <property type="molecule type" value="Genomic_DNA"/>
</dbReference>
<feature type="compositionally biased region" description="Basic and acidic residues" evidence="1">
    <location>
        <begin position="1776"/>
        <end position="1786"/>
    </location>
</feature>
<feature type="compositionally biased region" description="Basic and acidic residues" evidence="1">
    <location>
        <begin position="1136"/>
        <end position="1151"/>
    </location>
</feature>
<feature type="region of interest" description="Disordered" evidence="1">
    <location>
        <begin position="1118"/>
        <end position="1204"/>
    </location>
</feature>
<evidence type="ECO:0000313" key="2">
    <source>
        <dbReference type="EMBL" id="KAK3910988.1"/>
    </source>
</evidence>
<gene>
    <name evidence="2" type="ORF">KUF71_020692</name>
</gene>
<feature type="region of interest" description="Disordered" evidence="1">
    <location>
        <begin position="1388"/>
        <end position="1457"/>
    </location>
</feature>
<evidence type="ECO:0000313" key="3">
    <source>
        <dbReference type="Proteomes" id="UP001219518"/>
    </source>
</evidence>
<feature type="region of interest" description="Disordered" evidence="1">
    <location>
        <begin position="1274"/>
        <end position="1299"/>
    </location>
</feature>
<feature type="compositionally biased region" description="Polar residues" evidence="1">
    <location>
        <begin position="1603"/>
        <end position="1620"/>
    </location>
</feature>